<dbReference type="WBParaSite" id="JU765_v2.g1048.t1">
    <property type="protein sequence ID" value="JU765_v2.g1048.t1"/>
    <property type="gene ID" value="JU765_v2.g1048"/>
</dbReference>
<sequence>MGTFDADPSGRFVARLGGLFSHAFFKLFFLQLPIARWWLKSEADEELFRQPEPSMVLVNSHKFLDFPLPRTSTIVETGNLPDKQLQKLPTDLENFIAAYDSIVLFSMSTFQNDGRLPPNLVKEFSAAFKRFPKVGFVWRLKQVVDNPPNNALFVEWIDQRTVLANPKTKLLLTHCGMNGLLEAFHAGIPMAVI</sequence>
<reference evidence="2" key="1">
    <citation type="submission" date="2022-11" db="UniProtKB">
        <authorList>
            <consortium name="WormBaseParasite"/>
        </authorList>
    </citation>
    <scope>IDENTIFICATION</scope>
</reference>
<name>A0AC34PVZ7_9BILA</name>
<proteinExistence type="predicted"/>
<evidence type="ECO:0000313" key="1">
    <source>
        <dbReference type="Proteomes" id="UP000887576"/>
    </source>
</evidence>
<protein>
    <submittedName>
        <fullName evidence="2">Glucuronosyltransferase</fullName>
    </submittedName>
</protein>
<accession>A0AC34PVZ7</accession>
<organism evidence="1 2">
    <name type="scientific">Panagrolaimus sp. JU765</name>
    <dbReference type="NCBI Taxonomy" id="591449"/>
    <lineage>
        <taxon>Eukaryota</taxon>
        <taxon>Metazoa</taxon>
        <taxon>Ecdysozoa</taxon>
        <taxon>Nematoda</taxon>
        <taxon>Chromadorea</taxon>
        <taxon>Rhabditida</taxon>
        <taxon>Tylenchina</taxon>
        <taxon>Panagrolaimomorpha</taxon>
        <taxon>Panagrolaimoidea</taxon>
        <taxon>Panagrolaimidae</taxon>
        <taxon>Panagrolaimus</taxon>
    </lineage>
</organism>
<evidence type="ECO:0000313" key="2">
    <source>
        <dbReference type="WBParaSite" id="JU765_v2.g1048.t1"/>
    </source>
</evidence>
<dbReference type="Proteomes" id="UP000887576">
    <property type="component" value="Unplaced"/>
</dbReference>